<protein>
    <submittedName>
        <fullName evidence="1">Uncharacterized protein</fullName>
    </submittedName>
</protein>
<proteinExistence type="predicted"/>
<sequence length="85" mass="9805">MDEGHCFGNGCCKVDIPTGKTTATIQVATYLYCSYSFVVKNGYYSFLKDHLENLPYQMLPVVFDWSVGNKTYKESEQRYQRLQGK</sequence>
<evidence type="ECO:0000313" key="2">
    <source>
        <dbReference type="Proteomes" id="UP000289738"/>
    </source>
</evidence>
<evidence type="ECO:0000313" key="1">
    <source>
        <dbReference type="EMBL" id="RYR55196.1"/>
    </source>
</evidence>
<reference evidence="1 2" key="1">
    <citation type="submission" date="2019-01" db="EMBL/GenBank/DDBJ databases">
        <title>Sequencing of cultivated peanut Arachis hypogaea provides insights into genome evolution and oil improvement.</title>
        <authorList>
            <person name="Chen X."/>
        </authorList>
    </citation>
    <scope>NUCLEOTIDE SEQUENCE [LARGE SCALE GENOMIC DNA]</scope>
    <source>
        <strain evidence="2">cv. Fuhuasheng</strain>
        <tissue evidence="1">Leaves</tissue>
    </source>
</reference>
<organism evidence="1 2">
    <name type="scientific">Arachis hypogaea</name>
    <name type="common">Peanut</name>
    <dbReference type="NCBI Taxonomy" id="3818"/>
    <lineage>
        <taxon>Eukaryota</taxon>
        <taxon>Viridiplantae</taxon>
        <taxon>Streptophyta</taxon>
        <taxon>Embryophyta</taxon>
        <taxon>Tracheophyta</taxon>
        <taxon>Spermatophyta</taxon>
        <taxon>Magnoliopsida</taxon>
        <taxon>eudicotyledons</taxon>
        <taxon>Gunneridae</taxon>
        <taxon>Pentapetalae</taxon>
        <taxon>rosids</taxon>
        <taxon>fabids</taxon>
        <taxon>Fabales</taxon>
        <taxon>Fabaceae</taxon>
        <taxon>Papilionoideae</taxon>
        <taxon>50 kb inversion clade</taxon>
        <taxon>dalbergioids sensu lato</taxon>
        <taxon>Dalbergieae</taxon>
        <taxon>Pterocarpus clade</taxon>
        <taxon>Arachis</taxon>
    </lineage>
</organism>
<dbReference type="Proteomes" id="UP000289738">
    <property type="component" value="Chromosome A06"/>
</dbReference>
<keyword evidence="2" id="KW-1185">Reference proteome</keyword>
<dbReference type="EMBL" id="SDMP01000006">
    <property type="protein sequence ID" value="RYR55196.1"/>
    <property type="molecule type" value="Genomic_DNA"/>
</dbReference>
<dbReference type="AlphaFoldDB" id="A0A445CW95"/>
<gene>
    <name evidence="1" type="ORF">Ahy_A06g030446</name>
</gene>
<comment type="caution">
    <text evidence="1">The sequence shown here is derived from an EMBL/GenBank/DDBJ whole genome shotgun (WGS) entry which is preliminary data.</text>
</comment>
<name>A0A445CW95_ARAHY</name>
<accession>A0A445CW95</accession>